<dbReference type="STRING" id="149040.A0A194X7Y8"/>
<name>A0A194X7Y8_MOLSC</name>
<evidence type="ECO:0008006" key="5">
    <source>
        <dbReference type="Google" id="ProtNLM"/>
    </source>
</evidence>
<feature type="compositionally biased region" description="Polar residues" evidence="2">
    <location>
        <begin position="63"/>
        <end position="78"/>
    </location>
</feature>
<evidence type="ECO:0000313" key="3">
    <source>
        <dbReference type="EMBL" id="KUJ16286.1"/>
    </source>
</evidence>
<dbReference type="Proteomes" id="UP000070700">
    <property type="component" value="Unassembled WGS sequence"/>
</dbReference>
<feature type="region of interest" description="Disordered" evidence="2">
    <location>
        <begin position="52"/>
        <end position="78"/>
    </location>
</feature>
<dbReference type="KEGG" id="psco:LY89DRAFT_669816"/>
<proteinExistence type="predicted"/>
<dbReference type="PANTHER" id="PTHR38111:SF2">
    <property type="entry name" value="FINGER DOMAIN PROTEIN, PUTATIVE (AFU_ORTHOLOGUE AFUA_1G01560)-RELATED"/>
    <property type="match status" value="1"/>
</dbReference>
<dbReference type="AlphaFoldDB" id="A0A194X7Y8"/>
<dbReference type="EMBL" id="KQ947416">
    <property type="protein sequence ID" value="KUJ16286.1"/>
    <property type="molecule type" value="Genomic_DNA"/>
</dbReference>
<dbReference type="InParanoid" id="A0A194X7Y8"/>
<dbReference type="CDD" id="cd00067">
    <property type="entry name" value="GAL4"/>
    <property type="match status" value="1"/>
</dbReference>
<dbReference type="PANTHER" id="PTHR38111">
    <property type="entry name" value="ZN(2)-C6 FUNGAL-TYPE DOMAIN-CONTAINING PROTEIN-RELATED"/>
    <property type="match status" value="1"/>
</dbReference>
<dbReference type="GO" id="GO:0000981">
    <property type="term" value="F:DNA-binding transcription factor activity, RNA polymerase II-specific"/>
    <property type="evidence" value="ECO:0007669"/>
    <property type="project" value="InterPro"/>
</dbReference>
<dbReference type="InterPro" id="IPR001138">
    <property type="entry name" value="Zn2Cys6_DnaBD"/>
</dbReference>
<evidence type="ECO:0000313" key="4">
    <source>
        <dbReference type="Proteomes" id="UP000070700"/>
    </source>
</evidence>
<dbReference type="GeneID" id="28822854"/>
<dbReference type="RefSeq" id="XP_018070641.1">
    <property type="nucleotide sequence ID" value="XM_018213128.1"/>
</dbReference>
<keyword evidence="1" id="KW-0539">Nucleus</keyword>
<evidence type="ECO:0000256" key="2">
    <source>
        <dbReference type="SAM" id="MobiDB-lite"/>
    </source>
</evidence>
<sequence>MSYMSPKKGQEQCGGEEPACRRCLNHGLQCPGYSRKLEFVFYDTDPAGKRNALVKPSSEARKSSSANQMLQSKKKPSMNQHAVIVTNNSDILHESSGYSLAASQNKTGLMAVLRERYVPQLPKFSTEQGVMNGANWIATACSLAAVSEYSEMLSDSLLAMSLSLVSLEQHEAQLSTASLKQYSLAINGLRSSLAPGPSGLSQHQIDVSLVKCLACGMYEMMTNKSLSALMRHLNGVNAILKASGVQGLQSESSRRTFYEYRSIYLPIALSVRKPNFLSSSEWINPTWKRLEPLSSSNLHTVIDIGFGIPVLMEKFDELQQQDQQADSATYVESQLNNIILEGLAMQQAFDDWEYRVRDGNEEIQLYIPRLAKSPDPLDIYGNGEVYSISFTFANWDNASGLSYHEMLQITLNTLLTDIEAYARRSNLHPPALSGIDASNLNKKSIECADRVCQSVEWFLEDHKRLIGRMVILAPFETARGLFARLCRDSIGDVLQDAVLIKKRKFCEMTTQRIRDSGLPVWAE</sequence>
<dbReference type="InterPro" id="IPR053178">
    <property type="entry name" value="Osmoadaptation_assoc"/>
</dbReference>
<dbReference type="OrthoDB" id="4491390at2759"/>
<reference evidence="3 4" key="1">
    <citation type="submission" date="2015-10" db="EMBL/GenBank/DDBJ databases">
        <title>Full genome of DAOMC 229536 Phialocephala scopiformis, a fungal endophyte of spruce producing the potent anti-insectan compound rugulosin.</title>
        <authorList>
            <consortium name="DOE Joint Genome Institute"/>
            <person name="Walker A.K."/>
            <person name="Frasz S.L."/>
            <person name="Seifert K.A."/>
            <person name="Miller J.D."/>
            <person name="Mondo S.J."/>
            <person name="Labutti K."/>
            <person name="Lipzen A."/>
            <person name="Dockter R."/>
            <person name="Kennedy M."/>
            <person name="Grigoriev I.V."/>
            <person name="Spatafora J.W."/>
        </authorList>
    </citation>
    <scope>NUCLEOTIDE SEQUENCE [LARGE SCALE GENOMIC DNA]</scope>
    <source>
        <strain evidence="3 4">CBS 120377</strain>
    </source>
</reference>
<accession>A0A194X7Y8</accession>
<gene>
    <name evidence="3" type="ORF">LY89DRAFT_669816</name>
</gene>
<keyword evidence="4" id="KW-1185">Reference proteome</keyword>
<organism evidence="3 4">
    <name type="scientific">Mollisia scopiformis</name>
    <name type="common">Conifer needle endophyte fungus</name>
    <name type="synonym">Phialocephala scopiformis</name>
    <dbReference type="NCBI Taxonomy" id="149040"/>
    <lineage>
        <taxon>Eukaryota</taxon>
        <taxon>Fungi</taxon>
        <taxon>Dikarya</taxon>
        <taxon>Ascomycota</taxon>
        <taxon>Pezizomycotina</taxon>
        <taxon>Leotiomycetes</taxon>
        <taxon>Helotiales</taxon>
        <taxon>Mollisiaceae</taxon>
        <taxon>Mollisia</taxon>
    </lineage>
</organism>
<dbReference type="GO" id="GO:0008270">
    <property type="term" value="F:zinc ion binding"/>
    <property type="evidence" value="ECO:0007669"/>
    <property type="project" value="InterPro"/>
</dbReference>
<evidence type="ECO:0000256" key="1">
    <source>
        <dbReference type="ARBA" id="ARBA00023242"/>
    </source>
</evidence>
<protein>
    <recommendedName>
        <fullName evidence="5">Zn(2)-C6 fungal-type domain-containing protein</fullName>
    </recommendedName>
</protein>